<feature type="binding site" evidence="7 8">
    <location>
        <position position="58"/>
    </location>
    <ligand>
        <name>S-adenosyl-L-methionine</name>
        <dbReference type="ChEBI" id="CHEBI:59789"/>
    </ligand>
</feature>
<sequence>MQAKKSLGQYFLRCAWVIDAMIKAGDISTDDTVVEIGPGTGILTIPLAQRAGRVIAVEKDDALADALEEQGIPHVEVIKGDILAVLKQKPDIAAGRKVVANIPYYLTSRLLRMLIETQARPERIVLTIQKEVAQRIVAVPPDMNLLALSVQAYGTPRLVASVPASCFAPTPNVDSAVISLSDISDNFFQKNGIDAGFFFEILRAAFGQKRKQLANPLAEIAGGKQKVIAALSAAGIDQRVRPQELSLTQWTTLVTNLSR</sequence>
<comment type="function">
    <text evidence="7">Specifically dimethylates two adjacent adenosines (A1518 and A1519) in the loop of a conserved hairpin near the 3'-end of 16S rRNA in the 30S particle. May play a critical role in biogenesis of 30S subunits.</text>
</comment>
<keyword evidence="2 7" id="KW-0698">rRNA processing</keyword>
<evidence type="ECO:0000256" key="5">
    <source>
        <dbReference type="ARBA" id="ARBA00022691"/>
    </source>
</evidence>
<accession>A0A1G2KWX9</accession>
<keyword evidence="1 7" id="KW-0963">Cytoplasm</keyword>
<keyword evidence="5 7" id="KW-0949">S-adenosyl-L-methionine</keyword>
<keyword evidence="6 7" id="KW-0694">RNA-binding</keyword>
<dbReference type="PROSITE" id="PS51689">
    <property type="entry name" value="SAM_RNA_A_N6_MT"/>
    <property type="match status" value="1"/>
</dbReference>
<dbReference type="Gene3D" id="1.10.8.100">
    <property type="entry name" value="Ribosomal RNA adenine dimethylase-like, domain 2"/>
    <property type="match status" value="1"/>
</dbReference>
<feature type="domain" description="Ribosomal RNA adenine methylase transferase N-terminal" evidence="9">
    <location>
        <begin position="17"/>
        <end position="184"/>
    </location>
</feature>
<comment type="caution">
    <text evidence="7 8">Lacks conserved residue(s) required for the propagation of feature annotation.</text>
</comment>
<comment type="subcellular location">
    <subcellularLocation>
        <location evidence="7">Cytoplasm</location>
    </subcellularLocation>
</comment>
<comment type="similarity">
    <text evidence="7">Belongs to the class I-like SAM-binding methyltransferase superfamily. rRNA adenine N(6)-methyltransferase family. RsmA subfamily.</text>
</comment>
<protein>
    <recommendedName>
        <fullName evidence="7">Ribosomal RNA small subunit methyltransferase A</fullName>
        <ecNumber evidence="7">2.1.1.182</ecNumber>
    </recommendedName>
    <alternativeName>
        <fullName evidence="7">16S rRNA (adenine(1518)-N(6)/adenine(1519)-N(6))-dimethyltransferase</fullName>
    </alternativeName>
    <alternativeName>
        <fullName evidence="7">16S rRNA dimethyladenosine transferase</fullName>
    </alternativeName>
    <alternativeName>
        <fullName evidence="7">16S rRNA dimethylase</fullName>
    </alternativeName>
    <alternativeName>
        <fullName evidence="7">S-adenosylmethionine-6-N', N'-adenosyl(rRNA) dimethyltransferase</fullName>
    </alternativeName>
</protein>
<dbReference type="InterPro" id="IPR020598">
    <property type="entry name" value="rRNA_Ade_methylase_Trfase_N"/>
</dbReference>
<dbReference type="AlphaFoldDB" id="A0A1G2KWX9"/>
<evidence type="ECO:0000256" key="3">
    <source>
        <dbReference type="ARBA" id="ARBA00022603"/>
    </source>
</evidence>
<dbReference type="CDD" id="cd02440">
    <property type="entry name" value="AdoMet_MTases"/>
    <property type="match status" value="1"/>
</dbReference>
<evidence type="ECO:0000256" key="8">
    <source>
        <dbReference type="PROSITE-ProRule" id="PRU01026"/>
    </source>
</evidence>
<feature type="binding site" evidence="7 8">
    <location>
        <position position="12"/>
    </location>
    <ligand>
        <name>S-adenosyl-L-methionine</name>
        <dbReference type="ChEBI" id="CHEBI:59789"/>
    </ligand>
</feature>
<dbReference type="EMBL" id="MHQN01000008">
    <property type="protein sequence ID" value="OHA03933.1"/>
    <property type="molecule type" value="Genomic_DNA"/>
</dbReference>
<dbReference type="Pfam" id="PF00398">
    <property type="entry name" value="RrnaAD"/>
    <property type="match status" value="1"/>
</dbReference>
<gene>
    <name evidence="7" type="primary">rsmA</name>
    <name evidence="7" type="synonym">ksgA</name>
    <name evidence="10" type="ORF">A3C92_02365</name>
</gene>
<evidence type="ECO:0000259" key="9">
    <source>
        <dbReference type="SMART" id="SM00650"/>
    </source>
</evidence>
<keyword evidence="3 7" id="KW-0489">Methyltransferase</keyword>
<dbReference type="GO" id="GO:0005829">
    <property type="term" value="C:cytosol"/>
    <property type="evidence" value="ECO:0007669"/>
    <property type="project" value="TreeGrafter"/>
</dbReference>
<dbReference type="InterPro" id="IPR023165">
    <property type="entry name" value="rRNA_Ade_diMease-like_C"/>
</dbReference>
<dbReference type="SUPFAM" id="SSF53335">
    <property type="entry name" value="S-adenosyl-L-methionine-dependent methyltransferases"/>
    <property type="match status" value="1"/>
</dbReference>
<evidence type="ECO:0000256" key="2">
    <source>
        <dbReference type="ARBA" id="ARBA00022552"/>
    </source>
</evidence>
<comment type="catalytic activity">
    <reaction evidence="7">
        <text>adenosine(1518)/adenosine(1519) in 16S rRNA + 4 S-adenosyl-L-methionine = N(6)-dimethyladenosine(1518)/N(6)-dimethyladenosine(1519) in 16S rRNA + 4 S-adenosyl-L-homocysteine + 4 H(+)</text>
        <dbReference type="Rhea" id="RHEA:19609"/>
        <dbReference type="Rhea" id="RHEA-COMP:10232"/>
        <dbReference type="Rhea" id="RHEA-COMP:10233"/>
        <dbReference type="ChEBI" id="CHEBI:15378"/>
        <dbReference type="ChEBI" id="CHEBI:57856"/>
        <dbReference type="ChEBI" id="CHEBI:59789"/>
        <dbReference type="ChEBI" id="CHEBI:74411"/>
        <dbReference type="ChEBI" id="CHEBI:74493"/>
        <dbReference type="EC" id="2.1.1.182"/>
    </reaction>
</comment>
<proteinExistence type="inferred from homology"/>
<dbReference type="PROSITE" id="PS01131">
    <property type="entry name" value="RRNA_A_DIMETH"/>
    <property type="match status" value="1"/>
</dbReference>
<evidence type="ECO:0000256" key="6">
    <source>
        <dbReference type="ARBA" id="ARBA00022884"/>
    </source>
</evidence>
<feature type="binding site" evidence="7 8">
    <location>
        <position position="101"/>
    </location>
    <ligand>
        <name>S-adenosyl-L-methionine</name>
        <dbReference type="ChEBI" id="CHEBI:59789"/>
    </ligand>
</feature>
<dbReference type="EC" id="2.1.1.182" evidence="7"/>
<reference evidence="10 11" key="1">
    <citation type="journal article" date="2016" name="Nat. Commun.">
        <title>Thousands of microbial genomes shed light on interconnected biogeochemical processes in an aquifer system.</title>
        <authorList>
            <person name="Anantharaman K."/>
            <person name="Brown C.T."/>
            <person name="Hug L.A."/>
            <person name="Sharon I."/>
            <person name="Castelle C.J."/>
            <person name="Probst A.J."/>
            <person name="Thomas B.C."/>
            <person name="Singh A."/>
            <person name="Wilkins M.J."/>
            <person name="Karaoz U."/>
            <person name="Brodie E.L."/>
            <person name="Williams K.H."/>
            <person name="Hubbard S.S."/>
            <person name="Banfield J.F."/>
        </authorList>
    </citation>
    <scope>NUCLEOTIDE SEQUENCE [LARGE SCALE GENOMIC DNA]</scope>
</reference>
<comment type="caution">
    <text evidence="10">The sequence shown here is derived from an EMBL/GenBank/DDBJ whole genome shotgun (WGS) entry which is preliminary data.</text>
</comment>
<dbReference type="PANTHER" id="PTHR11727">
    <property type="entry name" value="DIMETHYLADENOSINE TRANSFERASE"/>
    <property type="match status" value="1"/>
</dbReference>
<evidence type="ECO:0000313" key="10">
    <source>
        <dbReference type="EMBL" id="OHA03933.1"/>
    </source>
</evidence>
<dbReference type="PANTHER" id="PTHR11727:SF7">
    <property type="entry name" value="DIMETHYLADENOSINE TRANSFERASE-RELATED"/>
    <property type="match status" value="1"/>
</dbReference>
<dbReference type="InterPro" id="IPR011530">
    <property type="entry name" value="rRNA_adenine_dimethylase"/>
</dbReference>
<feature type="binding site" evidence="7 8">
    <location>
        <position position="37"/>
    </location>
    <ligand>
        <name>S-adenosyl-L-methionine</name>
        <dbReference type="ChEBI" id="CHEBI:59789"/>
    </ligand>
</feature>
<organism evidence="10 11">
    <name type="scientific">Candidatus Sungbacteria bacterium RIFCSPHIGHO2_02_FULL_53_17</name>
    <dbReference type="NCBI Taxonomy" id="1802275"/>
    <lineage>
        <taxon>Bacteria</taxon>
        <taxon>Candidatus Sungiibacteriota</taxon>
    </lineage>
</organism>
<dbReference type="InterPro" id="IPR020596">
    <property type="entry name" value="rRNA_Ade_Mease_Trfase_CS"/>
</dbReference>
<dbReference type="SMART" id="SM00650">
    <property type="entry name" value="rADc"/>
    <property type="match status" value="1"/>
</dbReference>
<evidence type="ECO:0000256" key="4">
    <source>
        <dbReference type="ARBA" id="ARBA00022679"/>
    </source>
</evidence>
<dbReference type="Gene3D" id="3.40.50.150">
    <property type="entry name" value="Vaccinia Virus protein VP39"/>
    <property type="match status" value="1"/>
</dbReference>
<keyword evidence="4 7" id="KW-0808">Transferase</keyword>
<dbReference type="GO" id="GO:0052908">
    <property type="term" value="F:16S rRNA (adenine(1518)-N(6)/adenine(1519)-N(6))-dimethyltransferase activity"/>
    <property type="evidence" value="ECO:0007669"/>
    <property type="project" value="UniProtKB-EC"/>
</dbReference>
<dbReference type="HAMAP" id="MF_00607">
    <property type="entry name" value="16SrRNA_methyltr_A"/>
    <property type="match status" value="1"/>
</dbReference>
<evidence type="ECO:0000313" key="11">
    <source>
        <dbReference type="Proteomes" id="UP000177177"/>
    </source>
</evidence>
<dbReference type="NCBIfam" id="TIGR00755">
    <property type="entry name" value="ksgA"/>
    <property type="match status" value="1"/>
</dbReference>
<evidence type="ECO:0000256" key="7">
    <source>
        <dbReference type="HAMAP-Rule" id="MF_00607"/>
    </source>
</evidence>
<dbReference type="GO" id="GO:0003723">
    <property type="term" value="F:RNA binding"/>
    <property type="evidence" value="ECO:0007669"/>
    <property type="project" value="UniProtKB-UniRule"/>
</dbReference>
<feature type="binding site" evidence="7 8">
    <location>
        <position position="81"/>
    </location>
    <ligand>
        <name>S-adenosyl-L-methionine</name>
        <dbReference type="ChEBI" id="CHEBI:59789"/>
    </ligand>
</feature>
<dbReference type="InterPro" id="IPR001737">
    <property type="entry name" value="KsgA/Erm"/>
</dbReference>
<dbReference type="Proteomes" id="UP000177177">
    <property type="component" value="Unassembled WGS sequence"/>
</dbReference>
<name>A0A1G2KWX9_9BACT</name>
<evidence type="ECO:0000256" key="1">
    <source>
        <dbReference type="ARBA" id="ARBA00022490"/>
    </source>
</evidence>
<dbReference type="InterPro" id="IPR029063">
    <property type="entry name" value="SAM-dependent_MTases_sf"/>
</dbReference>